<dbReference type="SMART" id="SM00530">
    <property type="entry name" value="HTH_XRE"/>
    <property type="match status" value="1"/>
</dbReference>
<dbReference type="Proteomes" id="UP000030437">
    <property type="component" value="Unassembled WGS sequence"/>
</dbReference>
<evidence type="ECO:0000313" key="2">
    <source>
        <dbReference type="EMBL" id="KGR84380.1"/>
    </source>
</evidence>
<dbReference type="RefSeq" id="WP_036155015.1">
    <property type="nucleotide sequence ID" value="NZ_AVCX01000005.1"/>
</dbReference>
<keyword evidence="3" id="KW-1185">Reference proteome</keyword>
<comment type="caution">
    <text evidence="2">The sequence shown here is derived from an EMBL/GenBank/DDBJ whole genome shotgun (WGS) entry which is preliminary data.</text>
</comment>
<dbReference type="InterPro" id="IPR010982">
    <property type="entry name" value="Lambda_DNA-bd_dom_sf"/>
</dbReference>
<gene>
    <name evidence="2" type="ORF">CD32_12365</name>
</gene>
<dbReference type="AlphaFoldDB" id="A0A0A3ILQ3"/>
<dbReference type="SUPFAM" id="SSF47413">
    <property type="entry name" value="lambda repressor-like DNA-binding domains"/>
    <property type="match status" value="1"/>
</dbReference>
<dbReference type="CDD" id="cd00093">
    <property type="entry name" value="HTH_XRE"/>
    <property type="match status" value="1"/>
</dbReference>
<dbReference type="PROSITE" id="PS50943">
    <property type="entry name" value="HTH_CROC1"/>
    <property type="match status" value="1"/>
</dbReference>
<feature type="domain" description="HTH cro/C1-type" evidence="1">
    <location>
        <begin position="14"/>
        <end position="68"/>
    </location>
</feature>
<dbReference type="Gene3D" id="1.10.260.40">
    <property type="entry name" value="lambda repressor-like DNA-binding domains"/>
    <property type="match status" value="1"/>
</dbReference>
<accession>A0A0A3ILQ3</accession>
<evidence type="ECO:0000313" key="3">
    <source>
        <dbReference type="Proteomes" id="UP000030437"/>
    </source>
</evidence>
<reference evidence="2 3" key="1">
    <citation type="submission" date="2014-02" db="EMBL/GenBank/DDBJ databases">
        <title>Draft genome sequence of Lysinibacillus odysseyi NBRC 100172.</title>
        <authorList>
            <person name="Zhang F."/>
            <person name="Wang G."/>
            <person name="Zhang L."/>
        </authorList>
    </citation>
    <scope>NUCLEOTIDE SEQUENCE [LARGE SCALE GENOMIC DNA]</scope>
    <source>
        <strain evidence="2 3">NBRC 100172</strain>
    </source>
</reference>
<organism evidence="2 3">
    <name type="scientific">Lysinibacillus odysseyi 34hs-1 = NBRC 100172</name>
    <dbReference type="NCBI Taxonomy" id="1220589"/>
    <lineage>
        <taxon>Bacteria</taxon>
        <taxon>Bacillati</taxon>
        <taxon>Bacillota</taxon>
        <taxon>Bacilli</taxon>
        <taxon>Bacillales</taxon>
        <taxon>Bacillaceae</taxon>
        <taxon>Lysinibacillus</taxon>
    </lineage>
</organism>
<dbReference type="GO" id="GO:0003677">
    <property type="term" value="F:DNA binding"/>
    <property type="evidence" value="ECO:0007669"/>
    <property type="project" value="InterPro"/>
</dbReference>
<dbReference type="eggNOG" id="COG1476">
    <property type="taxonomic scope" value="Bacteria"/>
</dbReference>
<sequence>MDRETFIQLISRKMRLIRVERGYSQEKMASIIGISKKTLVEIEKERILAGWTTVIAVCTLFRQSEILQATIGEDPIEIVEMLAHEEITLPKQKSMGGRVWWREVEAAGIFRLQQNMFSQHYRILDEEDYRWYSSFDETEAKKRLQELAQNIR</sequence>
<dbReference type="STRING" id="1220589.CD32_12365"/>
<dbReference type="EMBL" id="JPVP01000056">
    <property type="protein sequence ID" value="KGR84380.1"/>
    <property type="molecule type" value="Genomic_DNA"/>
</dbReference>
<name>A0A0A3ILQ3_9BACI</name>
<protein>
    <submittedName>
        <fullName evidence="2">XRE family transcriptional regulator</fullName>
    </submittedName>
</protein>
<proteinExistence type="predicted"/>
<dbReference type="Pfam" id="PF12844">
    <property type="entry name" value="HTH_19"/>
    <property type="match status" value="1"/>
</dbReference>
<evidence type="ECO:0000259" key="1">
    <source>
        <dbReference type="PROSITE" id="PS50943"/>
    </source>
</evidence>
<dbReference type="InterPro" id="IPR001387">
    <property type="entry name" value="Cro/C1-type_HTH"/>
</dbReference>
<dbReference type="OrthoDB" id="1796720at2"/>